<proteinExistence type="predicted"/>
<dbReference type="InterPro" id="IPR016866">
    <property type="entry name" value="UCP028069"/>
</dbReference>
<reference evidence="2 3" key="1">
    <citation type="submission" date="2020-02" db="EMBL/GenBank/DDBJ databases">
        <authorList>
            <person name="Zhang X.-Y."/>
        </authorList>
    </citation>
    <scope>NUCLEOTIDE SEQUENCE [LARGE SCALE GENOMIC DNA]</scope>
    <source>
        <strain evidence="2 3">C33</strain>
    </source>
</reference>
<dbReference type="PIRSF" id="PIRSF028069">
    <property type="entry name" value="UCP028069"/>
    <property type="match status" value="1"/>
</dbReference>
<accession>A0A845V6I1</accession>
<name>A0A845V6I1_9GAMM</name>
<evidence type="ECO:0000313" key="2">
    <source>
        <dbReference type="EMBL" id="NDY95575.1"/>
    </source>
</evidence>
<organism evidence="2 3">
    <name type="scientific">Wenzhouxiangella limi</name>
    <dbReference type="NCBI Taxonomy" id="2707351"/>
    <lineage>
        <taxon>Bacteria</taxon>
        <taxon>Pseudomonadati</taxon>
        <taxon>Pseudomonadota</taxon>
        <taxon>Gammaproteobacteria</taxon>
        <taxon>Chromatiales</taxon>
        <taxon>Wenzhouxiangellaceae</taxon>
        <taxon>Wenzhouxiangella</taxon>
    </lineage>
</organism>
<gene>
    <name evidence="2" type="ORF">G3I74_07540</name>
</gene>
<evidence type="ECO:0000256" key="1">
    <source>
        <dbReference type="SAM" id="Coils"/>
    </source>
</evidence>
<feature type="coiled-coil region" evidence="1">
    <location>
        <begin position="74"/>
        <end position="108"/>
    </location>
</feature>
<comment type="caution">
    <text evidence="2">The sequence shown here is derived from an EMBL/GenBank/DDBJ whole genome shotgun (WGS) entry which is preliminary data.</text>
</comment>
<dbReference type="EMBL" id="JAAGSC010000040">
    <property type="protein sequence ID" value="NDY95575.1"/>
    <property type="molecule type" value="Genomic_DNA"/>
</dbReference>
<evidence type="ECO:0000313" key="3">
    <source>
        <dbReference type="Proteomes" id="UP000484885"/>
    </source>
</evidence>
<dbReference type="RefSeq" id="WP_164210976.1">
    <property type="nucleotide sequence ID" value="NZ_JAAGSC010000040.1"/>
</dbReference>
<keyword evidence="1" id="KW-0175">Coiled coil</keyword>
<protein>
    <submittedName>
        <fullName evidence="2">DUF3450 domain-containing protein</fullName>
    </submittedName>
</protein>
<keyword evidence="3" id="KW-1185">Reference proteome</keyword>
<dbReference type="Proteomes" id="UP000484885">
    <property type="component" value="Unassembled WGS sequence"/>
</dbReference>
<sequence length="264" mass="30443">MNFRTLSLGILATLGLPAVAVLLHTAVNAQEVEPILDTSRAMVQATEQTQERIDELDSRTQNLLSDYRANLKQLEQLNRYNQSQQRQVDAQRREMESLTNDINNIASLQRAIQPLMEDMVEALDQLVEADLPFLLDERRARVERLRALMDDPSRSPAQRYRLVVEAYQIENEYGRTIEAYRGDIEAGGREYENVEFLRIGRTVLTFRTDDDQTLMRFDPESREWVDLDMSFLPDIKMGSRIAREQIPPDLMFIPVRAPQTETGG</sequence>
<dbReference type="Pfam" id="PF11932">
    <property type="entry name" value="DUF3450"/>
    <property type="match status" value="1"/>
</dbReference>
<dbReference type="AlphaFoldDB" id="A0A845V6I1"/>